<evidence type="ECO:0000259" key="3">
    <source>
        <dbReference type="Pfam" id="PF09976"/>
    </source>
</evidence>
<evidence type="ECO:0000313" key="4">
    <source>
        <dbReference type="EMBL" id="AWI09008.1"/>
    </source>
</evidence>
<sequence>MQCGTARVASWFLMGREGSGAFRKQIFPPFTPAFAFVLLCAFNSTKAHTFPPMSNHPPHAHNPKKPVDETPRAPTSDEQLKSFWLKNEKSIYIVCFVIILAVAGVGVFRNMQKESADKVGLEYAAAKSTDQLRAFITAHPGHPLATAAELRIADEDYQAKNYSSAAAAYDKVAAAKSPIFSGRALIGAAMSKVLGGEVPDGEARLKQISNDTIQTPIIRGEATYHLATLAADAGRTAEAISLYKQVADIAPDTVWAENASYQGERLSGGANTAAASSPSVQFQ</sequence>
<keyword evidence="2" id="KW-0472">Membrane</keyword>
<dbReference type="Pfam" id="PF09976">
    <property type="entry name" value="TPR_21"/>
    <property type="match status" value="1"/>
</dbReference>
<dbReference type="KEGG" id="elut:CKA38_06890"/>
<dbReference type="Gene3D" id="1.25.40.10">
    <property type="entry name" value="Tetratricopeptide repeat domain"/>
    <property type="match status" value="1"/>
</dbReference>
<feature type="transmembrane region" description="Helical" evidence="2">
    <location>
        <begin position="26"/>
        <end position="44"/>
    </location>
</feature>
<keyword evidence="2" id="KW-1133">Transmembrane helix</keyword>
<organism evidence="4 5">
    <name type="scientific">Ereboglobus luteus</name>
    <dbReference type="NCBI Taxonomy" id="1796921"/>
    <lineage>
        <taxon>Bacteria</taxon>
        <taxon>Pseudomonadati</taxon>
        <taxon>Verrucomicrobiota</taxon>
        <taxon>Opitutia</taxon>
        <taxon>Opitutales</taxon>
        <taxon>Opitutaceae</taxon>
        <taxon>Ereboglobus</taxon>
    </lineage>
</organism>
<dbReference type="InterPro" id="IPR011990">
    <property type="entry name" value="TPR-like_helical_dom_sf"/>
</dbReference>
<dbReference type="OrthoDB" id="194944at2"/>
<name>A0A2U8E2A5_9BACT</name>
<gene>
    <name evidence="4" type="ORF">CKA38_06890</name>
</gene>
<evidence type="ECO:0000256" key="1">
    <source>
        <dbReference type="SAM" id="MobiDB-lite"/>
    </source>
</evidence>
<evidence type="ECO:0000256" key="2">
    <source>
        <dbReference type="SAM" id="Phobius"/>
    </source>
</evidence>
<dbReference type="EMBL" id="CP023004">
    <property type="protein sequence ID" value="AWI09008.1"/>
    <property type="molecule type" value="Genomic_DNA"/>
</dbReference>
<accession>A0A2U8E2A5</accession>
<dbReference type="AlphaFoldDB" id="A0A2U8E2A5"/>
<feature type="domain" description="Ancillary SecYEG translocon subunit/Cell division coordinator CpoB TPR" evidence="3">
    <location>
        <begin position="81"/>
        <end position="176"/>
    </location>
</feature>
<dbReference type="Proteomes" id="UP000244896">
    <property type="component" value="Chromosome"/>
</dbReference>
<evidence type="ECO:0000313" key="5">
    <source>
        <dbReference type="Proteomes" id="UP000244896"/>
    </source>
</evidence>
<keyword evidence="2" id="KW-0812">Transmembrane</keyword>
<dbReference type="InterPro" id="IPR018704">
    <property type="entry name" value="SecYEG/CpoB_TPR"/>
</dbReference>
<dbReference type="SUPFAM" id="SSF48452">
    <property type="entry name" value="TPR-like"/>
    <property type="match status" value="1"/>
</dbReference>
<reference evidence="4 5" key="1">
    <citation type="journal article" date="2018" name="Syst. Appl. Microbiol.">
        <title>Ereboglobus luteus gen. nov. sp. nov. from cockroach guts, and new insights into the oxygen relationship of the genera Opitutus and Didymococcus (Verrucomicrobia: Opitutaceae).</title>
        <authorList>
            <person name="Tegtmeier D."/>
            <person name="Belitz A."/>
            <person name="Radek R."/>
            <person name="Heimerl T."/>
            <person name="Brune A."/>
        </authorList>
    </citation>
    <scope>NUCLEOTIDE SEQUENCE [LARGE SCALE GENOMIC DNA]</scope>
    <source>
        <strain evidence="4 5">Ho45</strain>
    </source>
</reference>
<feature type="region of interest" description="Disordered" evidence="1">
    <location>
        <begin position="51"/>
        <end position="74"/>
    </location>
</feature>
<protein>
    <recommendedName>
        <fullName evidence="3">Ancillary SecYEG translocon subunit/Cell division coordinator CpoB TPR domain-containing protein</fullName>
    </recommendedName>
</protein>
<proteinExistence type="predicted"/>
<feature type="transmembrane region" description="Helical" evidence="2">
    <location>
        <begin position="90"/>
        <end position="108"/>
    </location>
</feature>
<keyword evidence="5" id="KW-1185">Reference proteome</keyword>